<gene>
    <name evidence="1" type="ORF">E0486_16255</name>
</gene>
<dbReference type="AlphaFoldDB" id="A0A4R4DYS9"/>
<dbReference type="Proteomes" id="UP000295164">
    <property type="component" value="Unassembled WGS sequence"/>
</dbReference>
<reference evidence="1 2" key="1">
    <citation type="submission" date="2019-03" db="EMBL/GenBank/DDBJ databases">
        <authorList>
            <person name="Kim M.K.M."/>
        </authorList>
    </citation>
    <scope>NUCLEOTIDE SEQUENCE [LARGE SCALE GENOMIC DNA]</scope>
    <source>
        <strain evidence="1 2">17J68-15</strain>
    </source>
</reference>
<evidence type="ECO:0000313" key="1">
    <source>
        <dbReference type="EMBL" id="TCZ67090.1"/>
    </source>
</evidence>
<sequence>MNDRQEEKDNMYEACDAVLTDEATVVDEVIALAEAHDRLQENMDGIDEASGRKEAAVAGKGAAKRAGKDRLVDALHLTAGLLVAEGTTTGNPELIAQARYSRSSFLRTRDGRLPIVADAIHALATTHKTALLRRGFTDTQLEELKTLTDDFRQLSPAPKLGRNEKTIQVARLAELFTATDKLLKDEIDPMIRNLEKRHPDFVKRWFAARALDETPGTHASGPASVPAAGAS</sequence>
<dbReference type="RefSeq" id="WP_131853703.1">
    <property type="nucleotide sequence ID" value="NZ_SKFH01000039.1"/>
</dbReference>
<name>A0A4R4DYS9_9BACT</name>
<protein>
    <submittedName>
        <fullName evidence="1">Uncharacterized protein</fullName>
    </submittedName>
</protein>
<comment type="caution">
    <text evidence="1">The sequence shown here is derived from an EMBL/GenBank/DDBJ whole genome shotgun (WGS) entry which is preliminary data.</text>
</comment>
<organism evidence="1 2">
    <name type="scientific">Flaviaesturariibacter aridisoli</name>
    <dbReference type="NCBI Taxonomy" id="2545761"/>
    <lineage>
        <taxon>Bacteria</taxon>
        <taxon>Pseudomonadati</taxon>
        <taxon>Bacteroidota</taxon>
        <taxon>Chitinophagia</taxon>
        <taxon>Chitinophagales</taxon>
        <taxon>Chitinophagaceae</taxon>
        <taxon>Flaviaestuariibacter</taxon>
    </lineage>
</organism>
<keyword evidence="2" id="KW-1185">Reference proteome</keyword>
<accession>A0A4R4DYS9</accession>
<dbReference type="EMBL" id="SKFH01000039">
    <property type="protein sequence ID" value="TCZ67090.1"/>
    <property type="molecule type" value="Genomic_DNA"/>
</dbReference>
<dbReference type="OrthoDB" id="1325392at2"/>
<evidence type="ECO:0000313" key="2">
    <source>
        <dbReference type="Proteomes" id="UP000295164"/>
    </source>
</evidence>
<proteinExistence type="predicted"/>